<feature type="region of interest" description="Disordered" evidence="8">
    <location>
        <begin position="268"/>
        <end position="291"/>
    </location>
</feature>
<dbReference type="InterPro" id="IPR036955">
    <property type="entry name" value="AP2/ERF_dom_sf"/>
</dbReference>
<dbReference type="PANTHER" id="PTHR32467">
    <property type="entry name" value="AP2-LIKE ETHYLENE-RESPONSIVE TRANSCRIPTION FACTOR"/>
    <property type="match status" value="1"/>
</dbReference>
<dbReference type="CDD" id="cd00018">
    <property type="entry name" value="AP2"/>
    <property type="match status" value="2"/>
</dbReference>
<feature type="domain" description="AP2/ERF" evidence="9">
    <location>
        <begin position="126"/>
        <end position="185"/>
    </location>
</feature>
<dbReference type="STRING" id="4232.A0A251V2G1"/>
<evidence type="ECO:0000256" key="2">
    <source>
        <dbReference type="ARBA" id="ARBA00023015"/>
    </source>
</evidence>
<sequence length="291" mass="32910">MIPKTRKKKKKQFASTTETPVPRTSNFRGVTKHRMTGKFEAHIWDKKAENINKKGKQVYLGAYVEEEAAARTHDLAALKYWGPETILNFEVNNYKNEMEEMEKMSNEEYVAFLRRKSSGFSRGTSKYRGVARHHGSNGKWEARIGRVNGNKYVYLGTFVTEEDAAKAYDKAAIKYRGEFAVTNFHISCYSENMDSSPIKSAPSKENLDDAITSKEQEDEGLLLEMQNLQFEQDNPWSLSMEFGDQLDLFNDNDSEVNMDSIFSKSASNNNGCGASSSSPLFSSSSRMDIGV</sequence>
<evidence type="ECO:0000256" key="1">
    <source>
        <dbReference type="ARBA" id="ARBA00004123"/>
    </source>
</evidence>
<gene>
    <name evidence="10" type="ORF">HannXRQ_Chr04g0115291</name>
</gene>
<keyword evidence="11" id="KW-1185">Reference proteome</keyword>
<evidence type="ECO:0000256" key="8">
    <source>
        <dbReference type="SAM" id="MobiDB-lite"/>
    </source>
</evidence>
<keyword evidence="5" id="KW-0804">Transcription</keyword>
<dbReference type="AlphaFoldDB" id="A0A251V2G1"/>
<keyword evidence="3" id="KW-0238">DNA-binding</keyword>
<accession>A0A251V2G1</accession>
<reference evidence="11" key="1">
    <citation type="journal article" date="2017" name="Nature">
        <title>The sunflower genome provides insights into oil metabolism, flowering and Asterid evolution.</title>
        <authorList>
            <person name="Badouin H."/>
            <person name="Gouzy J."/>
            <person name="Grassa C.J."/>
            <person name="Murat F."/>
            <person name="Staton S.E."/>
            <person name="Cottret L."/>
            <person name="Lelandais-Briere C."/>
            <person name="Owens G.L."/>
            <person name="Carrere S."/>
            <person name="Mayjonade B."/>
            <person name="Legrand L."/>
            <person name="Gill N."/>
            <person name="Kane N.C."/>
            <person name="Bowers J.E."/>
            <person name="Hubner S."/>
            <person name="Bellec A."/>
            <person name="Berard A."/>
            <person name="Berges H."/>
            <person name="Blanchet N."/>
            <person name="Boniface M.C."/>
            <person name="Brunel D."/>
            <person name="Catrice O."/>
            <person name="Chaidir N."/>
            <person name="Claudel C."/>
            <person name="Donnadieu C."/>
            <person name="Faraut T."/>
            <person name="Fievet G."/>
            <person name="Helmstetter N."/>
            <person name="King M."/>
            <person name="Knapp S.J."/>
            <person name="Lai Z."/>
            <person name="Le Paslier M.C."/>
            <person name="Lippi Y."/>
            <person name="Lorenzon L."/>
            <person name="Mandel J.R."/>
            <person name="Marage G."/>
            <person name="Marchand G."/>
            <person name="Marquand E."/>
            <person name="Bret-Mestries E."/>
            <person name="Morien E."/>
            <person name="Nambeesan S."/>
            <person name="Nguyen T."/>
            <person name="Pegot-Espagnet P."/>
            <person name="Pouilly N."/>
            <person name="Raftis F."/>
            <person name="Sallet E."/>
            <person name="Schiex T."/>
            <person name="Thomas J."/>
            <person name="Vandecasteele C."/>
            <person name="Vares D."/>
            <person name="Vear F."/>
            <person name="Vautrin S."/>
            <person name="Crespi M."/>
            <person name="Mangin B."/>
            <person name="Burke J.M."/>
            <person name="Salse J."/>
            <person name="Munos S."/>
            <person name="Vincourt P."/>
            <person name="Rieseberg L.H."/>
            <person name="Langlade N.B."/>
        </authorList>
    </citation>
    <scope>NUCLEOTIDE SEQUENCE [LARGE SCALE GENOMIC DNA]</scope>
    <source>
        <strain evidence="11">cv. SF193</strain>
    </source>
</reference>
<keyword evidence="4" id="KW-0010">Activator</keyword>
<evidence type="ECO:0000259" key="9">
    <source>
        <dbReference type="PROSITE" id="PS51032"/>
    </source>
</evidence>
<dbReference type="Gene3D" id="3.30.730.10">
    <property type="entry name" value="AP2/ERF domain"/>
    <property type="match status" value="2"/>
</dbReference>
<dbReference type="GO" id="GO:0003700">
    <property type="term" value="F:DNA-binding transcription factor activity"/>
    <property type="evidence" value="ECO:0007669"/>
    <property type="project" value="InterPro"/>
</dbReference>
<keyword evidence="6" id="KW-0539">Nucleus</keyword>
<name>A0A251V2G1_HELAN</name>
<evidence type="ECO:0000256" key="4">
    <source>
        <dbReference type="ARBA" id="ARBA00023159"/>
    </source>
</evidence>
<feature type="domain" description="AP2/ERF" evidence="9">
    <location>
        <begin position="26"/>
        <end position="90"/>
    </location>
</feature>
<dbReference type="GO" id="GO:0003677">
    <property type="term" value="F:DNA binding"/>
    <property type="evidence" value="ECO:0007669"/>
    <property type="project" value="UniProtKB-KW"/>
</dbReference>
<dbReference type="GO" id="GO:0005634">
    <property type="term" value="C:nucleus"/>
    <property type="evidence" value="ECO:0007669"/>
    <property type="project" value="UniProtKB-SubCell"/>
</dbReference>
<comment type="similarity">
    <text evidence="7">Belongs to the AP2/ERF transcription factor family. AP2 subfamily.</text>
</comment>
<evidence type="ECO:0000256" key="5">
    <source>
        <dbReference type="ARBA" id="ARBA00023163"/>
    </source>
</evidence>
<evidence type="ECO:0000313" key="10">
    <source>
        <dbReference type="EMBL" id="OTG28801.1"/>
    </source>
</evidence>
<evidence type="ECO:0000256" key="3">
    <source>
        <dbReference type="ARBA" id="ARBA00023125"/>
    </source>
</evidence>
<dbReference type="InParanoid" id="A0A251V2G1"/>
<dbReference type="PANTHER" id="PTHR32467:SF97">
    <property type="entry name" value="ETHYLENE-RESPONSIVE TRANSCRIPTION FACTOR WRI1"/>
    <property type="match status" value="1"/>
</dbReference>
<dbReference type="SUPFAM" id="SSF54171">
    <property type="entry name" value="DNA-binding domain"/>
    <property type="match status" value="2"/>
</dbReference>
<evidence type="ECO:0000256" key="7">
    <source>
        <dbReference type="ARBA" id="ARBA00037973"/>
    </source>
</evidence>
<feature type="compositionally biased region" description="Basic residues" evidence="8">
    <location>
        <begin position="1"/>
        <end position="12"/>
    </location>
</feature>
<protein>
    <submittedName>
        <fullName evidence="10">Putative AP2-like ethylene-responsive transcription factor</fullName>
    </submittedName>
</protein>
<comment type="subcellular location">
    <subcellularLocation>
        <location evidence="1">Nucleus</location>
    </subcellularLocation>
</comment>
<dbReference type="FunFam" id="3.30.730.10:FF:000004">
    <property type="entry name" value="AP2-like ethylene-responsive transcription factor"/>
    <property type="match status" value="1"/>
</dbReference>
<dbReference type="InterPro" id="IPR016177">
    <property type="entry name" value="DNA-bd_dom_sf"/>
</dbReference>
<feature type="compositionally biased region" description="Low complexity" evidence="8">
    <location>
        <begin position="268"/>
        <end position="285"/>
    </location>
</feature>
<dbReference type="Proteomes" id="UP000215914">
    <property type="component" value="Chromosome 4"/>
</dbReference>
<dbReference type="InterPro" id="IPR001471">
    <property type="entry name" value="AP2/ERF_dom"/>
</dbReference>
<evidence type="ECO:0000313" key="11">
    <source>
        <dbReference type="Proteomes" id="UP000215914"/>
    </source>
</evidence>
<dbReference type="OMA" id="FHISCYS"/>
<keyword evidence="2" id="KW-0805">Transcription regulation</keyword>
<evidence type="ECO:0000256" key="6">
    <source>
        <dbReference type="ARBA" id="ARBA00023242"/>
    </source>
</evidence>
<dbReference type="Pfam" id="PF00847">
    <property type="entry name" value="AP2"/>
    <property type="match status" value="2"/>
</dbReference>
<organism evidence="10 11">
    <name type="scientific">Helianthus annuus</name>
    <name type="common">Common sunflower</name>
    <dbReference type="NCBI Taxonomy" id="4232"/>
    <lineage>
        <taxon>Eukaryota</taxon>
        <taxon>Viridiplantae</taxon>
        <taxon>Streptophyta</taxon>
        <taxon>Embryophyta</taxon>
        <taxon>Tracheophyta</taxon>
        <taxon>Spermatophyta</taxon>
        <taxon>Magnoliopsida</taxon>
        <taxon>eudicotyledons</taxon>
        <taxon>Gunneridae</taxon>
        <taxon>Pentapetalae</taxon>
        <taxon>asterids</taxon>
        <taxon>campanulids</taxon>
        <taxon>Asterales</taxon>
        <taxon>Asteraceae</taxon>
        <taxon>Asteroideae</taxon>
        <taxon>Heliantheae alliance</taxon>
        <taxon>Heliantheae</taxon>
        <taxon>Helianthus</taxon>
    </lineage>
</organism>
<feature type="region of interest" description="Disordered" evidence="8">
    <location>
        <begin position="1"/>
        <end position="28"/>
    </location>
</feature>
<dbReference type="PROSITE" id="PS51032">
    <property type="entry name" value="AP2_ERF"/>
    <property type="match status" value="2"/>
</dbReference>
<dbReference type="SMART" id="SM00380">
    <property type="entry name" value="AP2"/>
    <property type="match status" value="2"/>
</dbReference>
<feature type="compositionally biased region" description="Polar residues" evidence="8">
    <location>
        <begin position="13"/>
        <end position="28"/>
    </location>
</feature>
<dbReference type="EMBL" id="CM007893">
    <property type="protein sequence ID" value="OTG28801.1"/>
    <property type="molecule type" value="Genomic_DNA"/>
</dbReference>
<proteinExistence type="inferred from homology"/>